<dbReference type="OrthoDB" id="5977743at2759"/>
<sequence>MSVETQRAADVAADSEAIRWKYLDQIRRNAGPFTDPAAMEEEFLAQFESFKILVMFVLPRTENPDSKLTASEVAQVA</sequence>
<dbReference type="STRING" id="490622.A0A395NP90"/>
<comment type="caution">
    <text evidence="1">The sequence shown here is derived from an EMBL/GenBank/DDBJ whole genome shotgun (WGS) entry which is preliminary data.</text>
</comment>
<protein>
    <submittedName>
        <fullName evidence="1">Ubiquitin-activating enzyme e1 c</fullName>
    </submittedName>
</protein>
<organism evidence="1 2">
    <name type="scientific">Trichoderma arundinaceum</name>
    <dbReference type="NCBI Taxonomy" id="490622"/>
    <lineage>
        <taxon>Eukaryota</taxon>
        <taxon>Fungi</taxon>
        <taxon>Dikarya</taxon>
        <taxon>Ascomycota</taxon>
        <taxon>Pezizomycotina</taxon>
        <taxon>Sordariomycetes</taxon>
        <taxon>Hypocreomycetidae</taxon>
        <taxon>Hypocreales</taxon>
        <taxon>Hypocreaceae</taxon>
        <taxon>Trichoderma</taxon>
    </lineage>
</organism>
<evidence type="ECO:0000313" key="2">
    <source>
        <dbReference type="Proteomes" id="UP000266272"/>
    </source>
</evidence>
<proteinExistence type="predicted"/>
<dbReference type="Proteomes" id="UP000266272">
    <property type="component" value="Unassembled WGS sequence"/>
</dbReference>
<name>A0A395NP90_TRIAR</name>
<evidence type="ECO:0000313" key="1">
    <source>
        <dbReference type="EMBL" id="RFU77723.1"/>
    </source>
</evidence>
<dbReference type="EMBL" id="PXOA01000254">
    <property type="protein sequence ID" value="RFU77723.1"/>
    <property type="molecule type" value="Genomic_DNA"/>
</dbReference>
<gene>
    <name evidence="1" type="ORF">TARUN_4502</name>
</gene>
<dbReference type="AlphaFoldDB" id="A0A395NP90"/>
<reference evidence="1 2" key="1">
    <citation type="journal article" date="2018" name="PLoS Pathog.">
        <title>Evolution of structural diversity of trichothecenes, a family of toxins produced by plant pathogenic and entomopathogenic fungi.</title>
        <authorList>
            <person name="Proctor R.H."/>
            <person name="McCormick S.P."/>
            <person name="Kim H.S."/>
            <person name="Cardoza R.E."/>
            <person name="Stanley A.M."/>
            <person name="Lindo L."/>
            <person name="Kelly A."/>
            <person name="Brown D.W."/>
            <person name="Lee T."/>
            <person name="Vaughan M.M."/>
            <person name="Alexander N.J."/>
            <person name="Busman M."/>
            <person name="Gutierrez S."/>
        </authorList>
    </citation>
    <scope>NUCLEOTIDE SEQUENCE [LARGE SCALE GENOMIC DNA]</scope>
    <source>
        <strain evidence="1 2">IBT 40837</strain>
    </source>
</reference>
<accession>A0A395NP90</accession>
<keyword evidence="2" id="KW-1185">Reference proteome</keyword>